<dbReference type="Proteomes" id="UP000255423">
    <property type="component" value="Unassembled WGS sequence"/>
</dbReference>
<organism evidence="2 3">
    <name type="scientific">Fibrobacter succinogenes</name>
    <name type="common">Bacteroides succinogenes</name>
    <dbReference type="NCBI Taxonomy" id="833"/>
    <lineage>
        <taxon>Bacteria</taxon>
        <taxon>Pseudomonadati</taxon>
        <taxon>Fibrobacterota</taxon>
        <taxon>Fibrobacteria</taxon>
        <taxon>Fibrobacterales</taxon>
        <taxon>Fibrobacteraceae</taxon>
        <taxon>Fibrobacter</taxon>
    </lineage>
</organism>
<feature type="signal peptide" evidence="1">
    <location>
        <begin position="1"/>
        <end position="25"/>
    </location>
</feature>
<evidence type="ECO:0000313" key="3">
    <source>
        <dbReference type="Proteomes" id="UP000255423"/>
    </source>
</evidence>
<dbReference type="Pfam" id="PF13181">
    <property type="entry name" value="TPR_8"/>
    <property type="match status" value="1"/>
</dbReference>
<gene>
    <name evidence="2" type="ORF">SAMN05661053_2172</name>
</gene>
<dbReference type="PROSITE" id="PS51257">
    <property type="entry name" value="PROKAR_LIPOPROTEIN"/>
    <property type="match status" value="1"/>
</dbReference>
<dbReference type="AlphaFoldDB" id="A0A380S7P4"/>
<keyword evidence="1" id="KW-0732">Signal</keyword>
<feature type="chain" id="PRO_5016995987" evidence="1">
    <location>
        <begin position="26"/>
        <end position="638"/>
    </location>
</feature>
<proteinExistence type="predicted"/>
<dbReference type="InterPro" id="IPR011990">
    <property type="entry name" value="TPR-like_helical_dom_sf"/>
</dbReference>
<accession>A0A380S7P4</accession>
<evidence type="ECO:0000256" key="1">
    <source>
        <dbReference type="SAM" id="SignalP"/>
    </source>
</evidence>
<dbReference type="EMBL" id="UHJL01000003">
    <property type="protein sequence ID" value="SUQ24758.1"/>
    <property type="molecule type" value="Genomic_DNA"/>
</dbReference>
<reference evidence="2 3" key="1">
    <citation type="submission" date="2017-08" db="EMBL/GenBank/DDBJ databases">
        <authorList>
            <person name="de Groot N.N."/>
        </authorList>
    </citation>
    <scope>NUCLEOTIDE SEQUENCE [LARGE SCALE GENOMIC DNA]</scope>
    <source>
        <strain evidence="2 3">HM2</strain>
    </source>
</reference>
<dbReference type="InterPro" id="IPR019734">
    <property type="entry name" value="TPR_rpt"/>
</dbReference>
<dbReference type="RefSeq" id="WP_109573161.1">
    <property type="nucleotide sequence ID" value="NZ_UHJL01000003.1"/>
</dbReference>
<dbReference type="Gene3D" id="1.25.40.10">
    <property type="entry name" value="Tetratricopeptide repeat domain"/>
    <property type="match status" value="2"/>
</dbReference>
<protein>
    <submittedName>
        <fullName evidence="2">Tetratricopeptide repeat-containing protein</fullName>
    </submittedName>
</protein>
<name>A0A380S7P4_FIBSU</name>
<evidence type="ECO:0000313" key="2">
    <source>
        <dbReference type="EMBL" id="SUQ24758.1"/>
    </source>
</evidence>
<dbReference type="SUPFAM" id="SSF48452">
    <property type="entry name" value="TPR-like"/>
    <property type="match status" value="2"/>
</dbReference>
<sequence>MRHVFFPWVLSLGVAALCACSSAPAKKTDDAAKSLTAADSALVQKVVEDTAGKTSKVEVDLEAAHEFFFLAKNMEMRGDQRQADFFWKQAYKADPTSRYLGFGVAERLVAAGEDSLALVEAKKASQLKGKRTAAQYALLARLYVKVGEADSCRKYFVMGLDSSRYQDMALLYDYSLFLEAVRDEKELVRIYDLLLPKVNYISTLFQRQLSLLLDLGRDSAVVELFGKAHEATGDKQMLLQKVRGLMAMKRFKEAAAIVDTLTSAKTEDEEMTIMVLSSMPGDSAYAFARKKYFEDGVKTPAILCFIGQYEYDVDMRDSAKVHLLQSVDKLQGQPKYANRAFLGLVNIFASEQNFPEAIKYAEKSDSVSNGDTRMLLASVYALADKYEKAFPLLDSLMNFWENWKPLPGVVDSVNLVQMKNEAQIKYLQVLDIYSRALIGEALDLEKDLKADSAKKARATNNRTRAEAMLEKFFAKDSSYNRVRLSMAMNLERLKRYDESFRHFEFLIKKNEFSPHERASTLNYYGYSLIELNRSTAEVEKGYKLVLEALALEKDGESKDAYLDSKAWGLYRMGRFDEAYEAMQLIDSKKMSRDDVFWEHMAAIQDALGLKKEARKSYRKLLKLNPKHPDALKFFGKKK</sequence>